<dbReference type="EMBL" id="JANAVB010016600">
    <property type="protein sequence ID" value="KAJ6831580.1"/>
    <property type="molecule type" value="Genomic_DNA"/>
</dbReference>
<evidence type="ECO:0000313" key="1">
    <source>
        <dbReference type="EMBL" id="KAJ6831580.1"/>
    </source>
</evidence>
<reference evidence="1" key="1">
    <citation type="journal article" date="2023" name="GigaByte">
        <title>Genome assembly of the bearded iris, Iris pallida Lam.</title>
        <authorList>
            <person name="Bruccoleri R.E."/>
            <person name="Oakeley E.J."/>
            <person name="Faust A.M.E."/>
            <person name="Altorfer M."/>
            <person name="Dessus-Babus S."/>
            <person name="Burckhardt D."/>
            <person name="Oertli M."/>
            <person name="Naumann U."/>
            <person name="Petersen F."/>
            <person name="Wong J."/>
        </authorList>
    </citation>
    <scope>NUCLEOTIDE SEQUENCE</scope>
    <source>
        <strain evidence="1">GSM-AAB239-AS_SAM_17_03QT</strain>
    </source>
</reference>
<sequence length="69" mass="7942">MNISKPIMPQLKSISRRSDFINYINYVGLIYKLNLEHSFGIKSFPEICSLDRHHHLASIDVHSEACIAE</sequence>
<comment type="caution">
    <text evidence="1">The sequence shown here is derived from an EMBL/GenBank/DDBJ whole genome shotgun (WGS) entry which is preliminary data.</text>
</comment>
<reference evidence="1" key="2">
    <citation type="submission" date="2023-04" db="EMBL/GenBank/DDBJ databases">
        <authorList>
            <person name="Bruccoleri R.E."/>
            <person name="Oakeley E.J."/>
            <person name="Faust A.-M."/>
            <person name="Dessus-Babus S."/>
            <person name="Altorfer M."/>
            <person name="Burckhardt D."/>
            <person name="Oertli M."/>
            <person name="Naumann U."/>
            <person name="Petersen F."/>
            <person name="Wong J."/>
        </authorList>
    </citation>
    <scope>NUCLEOTIDE SEQUENCE</scope>
    <source>
        <strain evidence="1">GSM-AAB239-AS_SAM_17_03QT</strain>
        <tissue evidence="1">Leaf</tissue>
    </source>
</reference>
<accession>A0AAX6GS02</accession>
<keyword evidence="2" id="KW-1185">Reference proteome</keyword>
<gene>
    <name evidence="1" type="ORF">M6B38_348315</name>
</gene>
<organism evidence="1 2">
    <name type="scientific">Iris pallida</name>
    <name type="common">Sweet iris</name>
    <dbReference type="NCBI Taxonomy" id="29817"/>
    <lineage>
        <taxon>Eukaryota</taxon>
        <taxon>Viridiplantae</taxon>
        <taxon>Streptophyta</taxon>
        <taxon>Embryophyta</taxon>
        <taxon>Tracheophyta</taxon>
        <taxon>Spermatophyta</taxon>
        <taxon>Magnoliopsida</taxon>
        <taxon>Liliopsida</taxon>
        <taxon>Asparagales</taxon>
        <taxon>Iridaceae</taxon>
        <taxon>Iridoideae</taxon>
        <taxon>Irideae</taxon>
        <taxon>Iris</taxon>
    </lineage>
</organism>
<protein>
    <recommendedName>
        <fullName evidence="3">Maturase K</fullName>
    </recommendedName>
</protein>
<name>A0AAX6GS02_IRIPA</name>
<evidence type="ECO:0000313" key="2">
    <source>
        <dbReference type="Proteomes" id="UP001140949"/>
    </source>
</evidence>
<dbReference type="Proteomes" id="UP001140949">
    <property type="component" value="Unassembled WGS sequence"/>
</dbReference>
<proteinExistence type="predicted"/>
<dbReference type="AlphaFoldDB" id="A0AAX6GS02"/>
<evidence type="ECO:0008006" key="3">
    <source>
        <dbReference type="Google" id="ProtNLM"/>
    </source>
</evidence>